<evidence type="ECO:0000256" key="2">
    <source>
        <dbReference type="SAM" id="Phobius"/>
    </source>
</evidence>
<protein>
    <recommendedName>
        <fullName evidence="4">Tat pathway signal sequence</fullName>
    </recommendedName>
</protein>
<evidence type="ECO:0000313" key="3">
    <source>
        <dbReference type="EMBL" id="KAE8394974.1"/>
    </source>
</evidence>
<organism evidence="3">
    <name type="scientific">Petromyces alliaceus</name>
    <name type="common">Aspergillus alliaceus</name>
    <dbReference type="NCBI Taxonomy" id="209559"/>
    <lineage>
        <taxon>Eukaryota</taxon>
        <taxon>Fungi</taxon>
        <taxon>Dikarya</taxon>
        <taxon>Ascomycota</taxon>
        <taxon>Pezizomycotina</taxon>
        <taxon>Eurotiomycetes</taxon>
        <taxon>Eurotiomycetidae</taxon>
        <taxon>Eurotiales</taxon>
        <taxon>Aspergillaceae</taxon>
        <taxon>Aspergillus</taxon>
        <taxon>Aspergillus subgen. Circumdati</taxon>
    </lineage>
</organism>
<dbReference type="PANTHER" id="PTHR33365:SF6">
    <property type="entry name" value="OXIDASE USTYA"/>
    <property type="match status" value="1"/>
</dbReference>
<dbReference type="Pfam" id="PF11807">
    <property type="entry name" value="UstYa"/>
    <property type="match status" value="1"/>
</dbReference>
<dbReference type="OrthoDB" id="3687641at2759"/>
<dbReference type="Proteomes" id="UP000326877">
    <property type="component" value="Unassembled WGS sequence"/>
</dbReference>
<feature type="transmembrane region" description="Helical" evidence="2">
    <location>
        <begin position="41"/>
        <end position="62"/>
    </location>
</feature>
<dbReference type="EMBL" id="ML735220">
    <property type="protein sequence ID" value="KAE8394974.1"/>
    <property type="molecule type" value="Genomic_DNA"/>
</dbReference>
<keyword evidence="2" id="KW-1133">Transmembrane helix</keyword>
<proteinExistence type="inferred from homology"/>
<name>A0A5N7CL99_PETAA</name>
<evidence type="ECO:0000256" key="1">
    <source>
        <dbReference type="ARBA" id="ARBA00035112"/>
    </source>
</evidence>
<evidence type="ECO:0008006" key="4">
    <source>
        <dbReference type="Google" id="ProtNLM"/>
    </source>
</evidence>
<dbReference type="InterPro" id="IPR021765">
    <property type="entry name" value="UstYa-like"/>
</dbReference>
<gene>
    <name evidence="3" type="ORF">BDV23DRAFT_115767</name>
</gene>
<dbReference type="GO" id="GO:0043386">
    <property type="term" value="P:mycotoxin biosynthetic process"/>
    <property type="evidence" value="ECO:0007669"/>
    <property type="project" value="InterPro"/>
</dbReference>
<dbReference type="AlphaFoldDB" id="A0A5N7CL99"/>
<keyword evidence="2" id="KW-0472">Membrane</keyword>
<reference evidence="3" key="1">
    <citation type="submission" date="2019-04" db="EMBL/GenBank/DDBJ databases">
        <title>Friends and foes A comparative genomics studyof 23 Aspergillus species from section Flavi.</title>
        <authorList>
            <consortium name="DOE Joint Genome Institute"/>
            <person name="Kjaerbolling I."/>
            <person name="Vesth T."/>
            <person name="Frisvad J.C."/>
            <person name="Nybo J.L."/>
            <person name="Theobald S."/>
            <person name="Kildgaard S."/>
            <person name="Isbrandt T."/>
            <person name="Kuo A."/>
            <person name="Sato A."/>
            <person name="Lyhne E.K."/>
            <person name="Kogle M.E."/>
            <person name="Wiebenga A."/>
            <person name="Kun R.S."/>
            <person name="Lubbers R.J."/>
            <person name="Makela M.R."/>
            <person name="Barry K."/>
            <person name="Chovatia M."/>
            <person name="Clum A."/>
            <person name="Daum C."/>
            <person name="Haridas S."/>
            <person name="He G."/>
            <person name="LaButti K."/>
            <person name="Lipzen A."/>
            <person name="Mondo S."/>
            <person name="Riley R."/>
            <person name="Salamov A."/>
            <person name="Simmons B.A."/>
            <person name="Magnuson J.K."/>
            <person name="Henrissat B."/>
            <person name="Mortensen U.H."/>
            <person name="Larsen T.O."/>
            <person name="Devries R.P."/>
            <person name="Grigoriev I.V."/>
            <person name="Machida M."/>
            <person name="Baker S.E."/>
            <person name="Andersen M.R."/>
        </authorList>
    </citation>
    <scope>NUCLEOTIDE SEQUENCE [LARGE SCALE GENOMIC DNA]</scope>
    <source>
        <strain evidence="3">IBT 14317</strain>
    </source>
</reference>
<dbReference type="PANTHER" id="PTHR33365">
    <property type="entry name" value="YALI0B05434P"/>
    <property type="match status" value="1"/>
</dbReference>
<keyword evidence="2" id="KW-0812">Transmembrane</keyword>
<comment type="similarity">
    <text evidence="1">Belongs to the ustYa family.</text>
</comment>
<sequence>MADSEARLLQDESDSRSELHPVKYEGDILTPGRKARRVGPWLRQVGILLLLLLVSLTVNIVLYGQNQRLKRATWNRGFTGIYARGESWKQFRTYTEYSDVNQSISDAVWAGFTTNGFVAIPHDEAAEFGLPLAEDFPDDPSKGVYVLEAFHEIHCVIYLRETIQDLLAGKSVDDRAIHINHCYDALRQAIQCRADDTPIYIPYRSRLTGDGQYRRCRDWNALEAWAQKHTACWPTGHCADLE</sequence>
<accession>A0A5N7CL99</accession>